<dbReference type="PANTHER" id="PTHR11241:SF0">
    <property type="entry name" value="DEOXYURIDINE 5'-TRIPHOSPHATE NUCLEOTIDOHYDROLASE"/>
    <property type="match status" value="1"/>
</dbReference>
<keyword evidence="8 10" id="KW-0546">Nucleotide metabolism</keyword>
<evidence type="ECO:0000256" key="4">
    <source>
        <dbReference type="ARBA" id="ARBA00006581"/>
    </source>
</evidence>
<gene>
    <name evidence="13" type="ORF">SAPIO_CDS3142</name>
</gene>
<comment type="catalytic activity">
    <reaction evidence="9 10">
        <text>dUTP + H2O = dUMP + diphosphate + H(+)</text>
        <dbReference type="Rhea" id="RHEA:10248"/>
        <dbReference type="ChEBI" id="CHEBI:15377"/>
        <dbReference type="ChEBI" id="CHEBI:15378"/>
        <dbReference type="ChEBI" id="CHEBI:33019"/>
        <dbReference type="ChEBI" id="CHEBI:61555"/>
        <dbReference type="ChEBI" id="CHEBI:246422"/>
        <dbReference type="EC" id="3.6.1.23"/>
    </reaction>
</comment>
<dbReference type="EC" id="3.6.1.23" evidence="10"/>
<comment type="similarity">
    <text evidence="4 10">Belongs to the dUTPase family.</text>
</comment>
<dbReference type="EMBL" id="JOWA01000088">
    <property type="protein sequence ID" value="KEZ44209.1"/>
    <property type="molecule type" value="Genomic_DNA"/>
</dbReference>
<dbReference type="RefSeq" id="XP_016644008.1">
    <property type="nucleotide sequence ID" value="XM_016786002.1"/>
</dbReference>
<evidence type="ECO:0000256" key="2">
    <source>
        <dbReference type="ARBA" id="ARBA00003495"/>
    </source>
</evidence>
<dbReference type="InterPro" id="IPR033704">
    <property type="entry name" value="dUTPase_trimeric"/>
</dbReference>
<evidence type="ECO:0000256" key="7">
    <source>
        <dbReference type="ARBA" id="ARBA00022842"/>
    </source>
</evidence>
<dbReference type="HOGENOM" id="CLU_068508_2_1_1"/>
<dbReference type="Pfam" id="PF00692">
    <property type="entry name" value="dUTPase"/>
    <property type="match status" value="1"/>
</dbReference>
<dbReference type="NCBIfam" id="TIGR00576">
    <property type="entry name" value="dut"/>
    <property type="match status" value="1"/>
</dbReference>
<comment type="function">
    <text evidence="10">Involved in nucleotide metabolism via production of dUMP, the immediate precursor of thymidine nucleotides, and decreases the intracellular concentration of dUTP so that uracil cannot be incorporated into DNA.</text>
</comment>
<feature type="domain" description="dUTPase-like" evidence="12">
    <location>
        <begin position="74"/>
        <end position="202"/>
    </location>
</feature>
<dbReference type="VEuPathDB" id="FungiDB:SAPIO_CDS3142"/>
<comment type="caution">
    <text evidence="13">The sequence shown here is derived from an EMBL/GenBank/DDBJ whole genome shotgun (WGS) entry which is preliminary data.</text>
</comment>
<evidence type="ECO:0000256" key="8">
    <source>
        <dbReference type="ARBA" id="ARBA00023080"/>
    </source>
</evidence>
<keyword evidence="14" id="KW-1185">Reference proteome</keyword>
<dbReference type="SUPFAM" id="SSF51283">
    <property type="entry name" value="dUTPase-like"/>
    <property type="match status" value="1"/>
</dbReference>
<feature type="region of interest" description="Disordered" evidence="11">
    <location>
        <begin position="1"/>
        <end position="59"/>
    </location>
</feature>
<evidence type="ECO:0000313" key="13">
    <source>
        <dbReference type="EMBL" id="KEZ44209.1"/>
    </source>
</evidence>
<dbReference type="Gene3D" id="2.70.40.10">
    <property type="match status" value="1"/>
</dbReference>
<dbReference type="FunFam" id="2.70.40.10:FF:000004">
    <property type="entry name" value="Deoxyuridine triphosphatase"/>
    <property type="match status" value="1"/>
</dbReference>
<keyword evidence="10" id="KW-0479">Metal-binding</keyword>
<name>A0A084GA47_PSEDA</name>
<proteinExistence type="inferred from homology"/>
<evidence type="ECO:0000256" key="1">
    <source>
        <dbReference type="ARBA" id="ARBA00001946"/>
    </source>
</evidence>
<feature type="compositionally biased region" description="Polar residues" evidence="11">
    <location>
        <begin position="40"/>
        <end position="59"/>
    </location>
</feature>
<evidence type="ECO:0000256" key="10">
    <source>
        <dbReference type="RuleBase" id="RU367024"/>
    </source>
</evidence>
<dbReference type="GO" id="GO:0006226">
    <property type="term" value="P:dUMP biosynthetic process"/>
    <property type="evidence" value="ECO:0007669"/>
    <property type="project" value="UniProtKB-UniRule"/>
</dbReference>
<evidence type="ECO:0000256" key="5">
    <source>
        <dbReference type="ARBA" id="ARBA00011233"/>
    </source>
</evidence>
<keyword evidence="7 10" id="KW-0460">Magnesium</keyword>
<dbReference type="CDD" id="cd07557">
    <property type="entry name" value="trimeric_dUTPase"/>
    <property type="match status" value="1"/>
</dbReference>
<evidence type="ECO:0000256" key="9">
    <source>
        <dbReference type="ARBA" id="ARBA00047686"/>
    </source>
</evidence>
<keyword evidence="6 10" id="KW-0378">Hydrolase</keyword>
<comment type="pathway">
    <text evidence="3 10">Pyrimidine metabolism; dUMP biosynthesis; dUMP from dCTP (dUTP route): step 2/2.</text>
</comment>
<dbReference type="OMA" id="RSGMGHK"/>
<evidence type="ECO:0000256" key="11">
    <source>
        <dbReference type="SAM" id="MobiDB-lite"/>
    </source>
</evidence>
<comment type="cofactor">
    <cofactor evidence="1 10">
        <name>Mg(2+)</name>
        <dbReference type="ChEBI" id="CHEBI:18420"/>
    </cofactor>
</comment>
<dbReference type="AlphaFoldDB" id="A0A084GA47"/>
<dbReference type="InterPro" id="IPR036157">
    <property type="entry name" value="dUTPase-like_sf"/>
</dbReference>
<reference evidence="13 14" key="1">
    <citation type="journal article" date="2014" name="Genome Announc.">
        <title>Draft genome sequence of the pathogenic fungus Scedosporium apiospermum.</title>
        <authorList>
            <person name="Vandeputte P."/>
            <person name="Ghamrawi S."/>
            <person name="Rechenmann M."/>
            <person name="Iltis A."/>
            <person name="Giraud S."/>
            <person name="Fleury M."/>
            <person name="Thornton C."/>
            <person name="Delhaes L."/>
            <person name="Meyer W."/>
            <person name="Papon N."/>
            <person name="Bouchara J.P."/>
        </authorList>
    </citation>
    <scope>NUCLEOTIDE SEQUENCE [LARGE SCALE GENOMIC DNA]</scope>
    <source>
        <strain evidence="13 14">IHEM 14462</strain>
    </source>
</reference>
<dbReference type="GO" id="GO:0000287">
    <property type="term" value="F:magnesium ion binding"/>
    <property type="evidence" value="ECO:0007669"/>
    <property type="project" value="UniProtKB-UniRule"/>
</dbReference>
<evidence type="ECO:0000256" key="6">
    <source>
        <dbReference type="ARBA" id="ARBA00022801"/>
    </source>
</evidence>
<dbReference type="GO" id="GO:0004170">
    <property type="term" value="F:dUTP diphosphatase activity"/>
    <property type="evidence" value="ECO:0007669"/>
    <property type="project" value="UniProtKB-UniRule"/>
</dbReference>
<evidence type="ECO:0000313" key="14">
    <source>
        <dbReference type="Proteomes" id="UP000028545"/>
    </source>
</evidence>
<comment type="function">
    <text evidence="2">This enzyme is involved in nucleotide metabolism: it produces dUMP, the immediate precursor of thymidine nucleotides and it decreases the intracellular concentration of dUTP so that uracil cannot be incorporated into DNA.</text>
</comment>
<dbReference type="Proteomes" id="UP000028545">
    <property type="component" value="Unassembled WGS sequence"/>
</dbReference>
<comment type="subunit">
    <text evidence="5 10">Homotrimer.</text>
</comment>
<dbReference type="OrthoDB" id="419889at2759"/>
<dbReference type="GeneID" id="27722214"/>
<sequence length="202" mass="21559">MQGIPARIPSSRIPTEKTMTAPTATSPPVSPPAKRVKTDNIANISNPPTANDSASHNPTMEQIPPLLIKKLSDKARLPTRGSAFAAGYDIYASKDTVIPSRGKALVDTDISMAIPAGTYGRIAPRSGLASKHFIDTGAGVIDADYRGQVKVLLFNHGEEDFQVKEGDRIAQLVIERIWNPEVVEVQELEESIRGAGGFGSTG</sequence>
<dbReference type="InterPro" id="IPR029054">
    <property type="entry name" value="dUTPase-like"/>
</dbReference>
<evidence type="ECO:0000256" key="3">
    <source>
        <dbReference type="ARBA" id="ARBA00005142"/>
    </source>
</evidence>
<accession>A0A084GA47</accession>
<dbReference type="GO" id="GO:0046081">
    <property type="term" value="P:dUTP catabolic process"/>
    <property type="evidence" value="ECO:0007669"/>
    <property type="project" value="UniProtKB-UniRule"/>
</dbReference>
<organism evidence="13 14">
    <name type="scientific">Pseudallescheria apiosperma</name>
    <name type="common">Scedosporium apiospermum</name>
    <dbReference type="NCBI Taxonomy" id="563466"/>
    <lineage>
        <taxon>Eukaryota</taxon>
        <taxon>Fungi</taxon>
        <taxon>Dikarya</taxon>
        <taxon>Ascomycota</taxon>
        <taxon>Pezizomycotina</taxon>
        <taxon>Sordariomycetes</taxon>
        <taxon>Hypocreomycetidae</taxon>
        <taxon>Microascales</taxon>
        <taxon>Microascaceae</taxon>
        <taxon>Scedosporium</taxon>
    </lineage>
</organism>
<protein>
    <recommendedName>
        <fullName evidence="10">Deoxyuridine 5'-triphosphate nucleotidohydrolase</fullName>
        <shortName evidence="10">dUTPase</shortName>
        <ecNumber evidence="10">3.6.1.23</ecNumber>
    </recommendedName>
    <alternativeName>
        <fullName evidence="10">dUTP pyrophosphatase</fullName>
    </alternativeName>
</protein>
<dbReference type="UniPathway" id="UPA00610">
    <property type="reaction ID" value="UER00666"/>
</dbReference>
<dbReference type="NCBIfam" id="NF001862">
    <property type="entry name" value="PRK00601.1"/>
    <property type="match status" value="1"/>
</dbReference>
<dbReference type="KEGG" id="sapo:SAPIO_CDS3142"/>
<evidence type="ECO:0000259" key="12">
    <source>
        <dbReference type="Pfam" id="PF00692"/>
    </source>
</evidence>
<dbReference type="InterPro" id="IPR008181">
    <property type="entry name" value="dUTPase"/>
</dbReference>
<dbReference type="PANTHER" id="PTHR11241">
    <property type="entry name" value="DEOXYURIDINE 5'-TRIPHOSPHATE NUCLEOTIDOHYDROLASE"/>
    <property type="match status" value="1"/>
</dbReference>